<dbReference type="InterPro" id="IPR006665">
    <property type="entry name" value="OmpA-like"/>
</dbReference>
<evidence type="ECO:0000313" key="7">
    <source>
        <dbReference type="EMBL" id="MCP8885578.1"/>
    </source>
</evidence>
<reference evidence="7" key="1">
    <citation type="submission" date="2022-06" db="EMBL/GenBank/DDBJ databases">
        <title>Devosia sp. XJ19-45 genome assembly.</title>
        <authorList>
            <person name="Li B."/>
            <person name="Cai M."/>
            <person name="Nie G."/>
            <person name="Li W."/>
        </authorList>
    </citation>
    <scope>NUCLEOTIDE SEQUENCE</scope>
    <source>
        <strain evidence="7">XJ19-45</strain>
    </source>
</reference>
<dbReference type="Gene3D" id="3.40.1520.20">
    <property type="match status" value="6"/>
</dbReference>
<dbReference type="EMBL" id="JAMWDU010000001">
    <property type="protein sequence ID" value="MCP8885578.1"/>
    <property type="molecule type" value="Genomic_DNA"/>
</dbReference>
<evidence type="ECO:0000313" key="8">
    <source>
        <dbReference type="Proteomes" id="UP001060275"/>
    </source>
</evidence>
<dbReference type="SUPFAM" id="SSF103088">
    <property type="entry name" value="OmpA-like"/>
    <property type="match status" value="1"/>
</dbReference>
<dbReference type="InterPro" id="IPR050330">
    <property type="entry name" value="Bact_OuterMem_StrucFunc"/>
</dbReference>
<name>A0A9Q4FQV9_9HYPH</name>
<organism evidence="7 8">
    <name type="scientific">Devosia ureilytica</name>
    <dbReference type="NCBI Taxonomy" id="2952754"/>
    <lineage>
        <taxon>Bacteria</taxon>
        <taxon>Pseudomonadati</taxon>
        <taxon>Pseudomonadota</taxon>
        <taxon>Alphaproteobacteria</taxon>
        <taxon>Hyphomicrobiales</taxon>
        <taxon>Devosiaceae</taxon>
        <taxon>Devosia</taxon>
    </lineage>
</organism>
<evidence type="ECO:0000256" key="2">
    <source>
        <dbReference type="ARBA" id="ARBA00023136"/>
    </source>
</evidence>
<feature type="compositionally biased region" description="Pro residues" evidence="5">
    <location>
        <begin position="806"/>
        <end position="823"/>
    </location>
</feature>
<feature type="region of interest" description="Disordered" evidence="5">
    <location>
        <begin position="803"/>
        <end position="824"/>
    </location>
</feature>
<feature type="domain" description="OmpA-like" evidence="6">
    <location>
        <begin position="946"/>
        <end position="1063"/>
    </location>
</feature>
<dbReference type="InterPro" id="IPR036737">
    <property type="entry name" value="OmpA-like_sf"/>
</dbReference>
<dbReference type="CDD" id="cd07185">
    <property type="entry name" value="OmpA_C-like"/>
    <property type="match status" value="1"/>
</dbReference>
<comment type="caution">
    <text evidence="7">The sequence shown here is derived from an EMBL/GenBank/DDBJ whole genome shotgun (WGS) entry which is preliminary data.</text>
</comment>
<dbReference type="AlphaFoldDB" id="A0A9Q4FQV9"/>
<evidence type="ECO:0000256" key="4">
    <source>
        <dbReference type="PROSITE-ProRule" id="PRU00473"/>
    </source>
</evidence>
<keyword evidence="8" id="KW-1185">Reference proteome</keyword>
<evidence type="ECO:0000256" key="5">
    <source>
        <dbReference type="SAM" id="MobiDB-lite"/>
    </source>
</evidence>
<dbReference type="Pfam" id="PF00691">
    <property type="entry name" value="OmpA"/>
    <property type="match status" value="1"/>
</dbReference>
<comment type="subcellular location">
    <subcellularLocation>
        <location evidence="1">Cell outer membrane</location>
    </subcellularLocation>
</comment>
<dbReference type="InterPro" id="IPR007055">
    <property type="entry name" value="BON_dom"/>
</dbReference>
<proteinExistence type="predicted"/>
<dbReference type="Gene3D" id="3.30.1330.60">
    <property type="entry name" value="OmpA-like domain"/>
    <property type="match status" value="1"/>
</dbReference>
<keyword evidence="3" id="KW-0998">Cell outer membrane</keyword>
<evidence type="ECO:0000256" key="3">
    <source>
        <dbReference type="ARBA" id="ARBA00023237"/>
    </source>
</evidence>
<dbReference type="PANTHER" id="PTHR30329:SF21">
    <property type="entry name" value="LIPOPROTEIN YIAD-RELATED"/>
    <property type="match status" value="1"/>
</dbReference>
<dbReference type="PRINTS" id="PR01021">
    <property type="entry name" value="OMPADOMAIN"/>
</dbReference>
<accession>A0A9Q4FQV9</accession>
<dbReference type="Proteomes" id="UP001060275">
    <property type="component" value="Unassembled WGS sequence"/>
</dbReference>
<dbReference type="PROSITE" id="PS51123">
    <property type="entry name" value="OMPA_2"/>
    <property type="match status" value="1"/>
</dbReference>
<dbReference type="PANTHER" id="PTHR30329">
    <property type="entry name" value="STATOR ELEMENT OF FLAGELLAR MOTOR COMPLEX"/>
    <property type="match status" value="1"/>
</dbReference>
<evidence type="ECO:0000259" key="6">
    <source>
        <dbReference type="PROSITE" id="PS51123"/>
    </source>
</evidence>
<dbReference type="GO" id="GO:0009279">
    <property type="term" value="C:cell outer membrane"/>
    <property type="evidence" value="ECO:0007669"/>
    <property type="project" value="UniProtKB-SubCell"/>
</dbReference>
<dbReference type="RefSeq" id="WP_254673203.1">
    <property type="nucleotide sequence ID" value="NZ_JAMWDU010000001.1"/>
</dbReference>
<gene>
    <name evidence="7" type="ORF">NF348_00470</name>
</gene>
<protein>
    <submittedName>
        <fullName evidence="7">OmpA family protein</fullName>
    </submittedName>
</protein>
<feature type="region of interest" description="Disordered" evidence="5">
    <location>
        <begin position="1040"/>
        <end position="1066"/>
    </location>
</feature>
<evidence type="ECO:0000256" key="1">
    <source>
        <dbReference type="ARBA" id="ARBA00004442"/>
    </source>
</evidence>
<dbReference type="InterPro" id="IPR006664">
    <property type="entry name" value="OMP_bac"/>
</dbReference>
<keyword evidence="2 4" id="KW-0472">Membrane</keyword>
<sequence length="1066" mass="110465">MIRDLLKWVAPGVVTVLGGTVAALAMATPTMLDALAEEGRVSLKVSGSSWAHIDLAGRRVHLTGTTSSDTERDLAVASLLALRGISSVDETVTIAPLAAPYRINVSVEDGAVSLFGSVPNEELRQSLLALPDLATVDLQVRSGQPDETLWRRGVDFALAQATLVDSGYFELSGLTLNAVGRASSEKALGHLQMALTELPSGIASGEISVEPVRVAPYTWRAEFDGSRIAISGHVPEERLVDRLRLADVAGVPIATGLSLASGAPEGFAERTRLLVEQLARLERGAAEIVDGVSHLTGVPPTVEVAQAITEALSGTDSIVTLSPPRVADYWVSINRQPGGVLVFDGFVPDEATRESFAAIPGADASFLKYGAGAPEGYRRGVDFGLEVLGYLSEGRVALTGEVITVSGLARSPTDYRAVHELLKSGVPQGLTLGQSGVAAPRAANYVFSARQDAAGGIVLEGMLPDPQVETALLARAGTAARSRVSFASGETPNFLASAEQALDFLPWMRRGSVRFDGTGWTVEGEPASAIDKASIETEFAVRGLAQAGWSLALSQPIAAPDFADPYLWSAERLPDGSFLFAGNVPAAALQSYLKVHAGTRVTDTSRVANGAPEGFAADVRAAVDALLGLEQGRAAYDGKTWSLTGAAADTQARDAVLALAANLNLPESAEISLPEVVPSEPYYWAATKAQDGTVALKGSVPAESLQRFLAVRAGTAVTDGTVLRADAPDGFAADVLQAMDILALVSEGEVAFDGDRWSAEGTAITPDANADATTLLGTAAPRWTLSLVQPAAPPAEVVAEVAAPEAPAPSEPAAPAEPAPPVAAPQAAPDYAFVARRAADGAVTLSGQVPAQSTARYLATLSGSAAENLEIVPGAPDTFVQDAQAGIRALLQLQQGQLELADGAWSLMGDAKSPADKAALDAQIAALGGQWSVDIAAPSGLAQCRESVAALSDHNAILFQSGAAIIAASASAELDAFADALRLCPDAIVEVEGHTDSDGDDQLNLALSVARAEAVVNALIERDIAPIRLYAIGYGETQPVADNDTSEGKRRNRRIVVSVRDPGEQG</sequence>
<dbReference type="Pfam" id="PF04972">
    <property type="entry name" value="BON"/>
    <property type="match status" value="1"/>
</dbReference>